<evidence type="ECO:0000256" key="4">
    <source>
        <dbReference type="ARBA" id="ARBA00022525"/>
    </source>
</evidence>
<comment type="caution">
    <text evidence="6">The sequence shown here is derived from an EMBL/GenBank/DDBJ whole genome shotgun (WGS) entry which is preliminary data.</text>
</comment>
<dbReference type="InterPro" id="IPR001811">
    <property type="entry name" value="Chemokine_IL8-like_dom"/>
</dbReference>
<dbReference type="GO" id="GO:0008009">
    <property type="term" value="F:chemokine activity"/>
    <property type="evidence" value="ECO:0007669"/>
    <property type="project" value="InterPro"/>
</dbReference>
<evidence type="ECO:0000313" key="7">
    <source>
        <dbReference type="Proteomes" id="UP000288216"/>
    </source>
</evidence>
<proteinExistence type="inferred from homology"/>
<comment type="subcellular location">
    <subcellularLocation>
        <location evidence="1">Secreted</location>
    </subcellularLocation>
</comment>
<name>A0A401Q1F3_SCYTO</name>
<dbReference type="SUPFAM" id="SSF54117">
    <property type="entry name" value="Interleukin 8-like chemokines"/>
    <property type="match status" value="1"/>
</dbReference>
<evidence type="ECO:0000313" key="6">
    <source>
        <dbReference type="EMBL" id="GCB79186.1"/>
    </source>
</evidence>
<gene>
    <name evidence="6" type="ORF">scyTo_0017851</name>
</gene>
<keyword evidence="4" id="KW-0964">Secreted</keyword>
<evidence type="ECO:0000256" key="1">
    <source>
        <dbReference type="ARBA" id="ARBA00004613"/>
    </source>
</evidence>
<accession>A0A401Q1F3</accession>
<dbReference type="Pfam" id="PF00048">
    <property type="entry name" value="IL8"/>
    <property type="match status" value="1"/>
</dbReference>
<dbReference type="GO" id="GO:0005615">
    <property type="term" value="C:extracellular space"/>
    <property type="evidence" value="ECO:0007669"/>
    <property type="project" value="UniProtKB-KW"/>
</dbReference>
<feature type="domain" description="Chemokine interleukin-8-like" evidence="5">
    <location>
        <begin position="2"/>
        <end position="62"/>
    </location>
</feature>
<evidence type="ECO:0000259" key="5">
    <source>
        <dbReference type="SMART" id="SM00199"/>
    </source>
</evidence>
<dbReference type="EMBL" id="BFAA01011945">
    <property type="protein sequence ID" value="GCB79186.1"/>
    <property type="molecule type" value="Genomic_DNA"/>
</dbReference>
<reference evidence="6 7" key="1">
    <citation type="journal article" date="2018" name="Nat. Ecol. Evol.">
        <title>Shark genomes provide insights into elasmobranch evolution and the origin of vertebrates.</title>
        <authorList>
            <person name="Hara Y"/>
            <person name="Yamaguchi K"/>
            <person name="Onimaru K"/>
            <person name="Kadota M"/>
            <person name="Koyanagi M"/>
            <person name="Keeley SD"/>
            <person name="Tatsumi K"/>
            <person name="Tanaka K"/>
            <person name="Motone F"/>
            <person name="Kageyama Y"/>
            <person name="Nozu R"/>
            <person name="Adachi N"/>
            <person name="Nishimura O"/>
            <person name="Nakagawa R"/>
            <person name="Tanegashima C"/>
            <person name="Kiyatake I"/>
            <person name="Matsumoto R"/>
            <person name="Murakumo K"/>
            <person name="Nishida K"/>
            <person name="Terakita A"/>
            <person name="Kuratani S"/>
            <person name="Sato K"/>
            <person name="Hyodo S Kuraku.S."/>
        </authorList>
    </citation>
    <scope>NUCLEOTIDE SEQUENCE [LARGE SCALE GENOMIC DNA]</scope>
</reference>
<sequence length="76" mass="8793">MNLRCNCIKTRSKPIHPKLIQDIKILKSRPHCPNVEIIVSVKGNEVCLNPKALWVKMIVNSFFKKQMNFSEEKADV</sequence>
<evidence type="ECO:0000256" key="2">
    <source>
        <dbReference type="ARBA" id="ARBA00010665"/>
    </source>
</evidence>
<dbReference type="CDD" id="cd00273">
    <property type="entry name" value="Chemokine_CXC"/>
    <property type="match status" value="1"/>
</dbReference>
<dbReference type="OMA" id="TEYIAVL"/>
<comment type="similarity">
    <text evidence="2">Belongs to the intercrine alpha (chemokine CxC) family.</text>
</comment>
<dbReference type="PRINTS" id="PR00437">
    <property type="entry name" value="SMALLCYTKCXC"/>
</dbReference>
<dbReference type="InterPro" id="IPR001089">
    <property type="entry name" value="Chemokine_CXC"/>
</dbReference>
<dbReference type="InterPro" id="IPR033899">
    <property type="entry name" value="CXC_Chemokine_domain"/>
</dbReference>
<dbReference type="Gene3D" id="2.40.50.40">
    <property type="match status" value="1"/>
</dbReference>
<evidence type="ECO:0000256" key="3">
    <source>
        <dbReference type="ARBA" id="ARBA00022514"/>
    </source>
</evidence>
<dbReference type="InterPro" id="IPR036048">
    <property type="entry name" value="Interleukin_8-like_sf"/>
</dbReference>
<dbReference type="Proteomes" id="UP000288216">
    <property type="component" value="Unassembled WGS sequence"/>
</dbReference>
<keyword evidence="7" id="KW-1185">Reference proteome</keyword>
<protein>
    <recommendedName>
        <fullName evidence="5">Chemokine interleukin-8-like domain-containing protein</fullName>
    </recommendedName>
</protein>
<keyword evidence="3" id="KW-0202">Cytokine</keyword>
<dbReference type="PANTHER" id="PTHR12015:SF198">
    <property type="entry name" value="PLATELET BASIC PROTEIN"/>
    <property type="match status" value="1"/>
</dbReference>
<dbReference type="AlphaFoldDB" id="A0A401Q1F3"/>
<dbReference type="GO" id="GO:0006955">
    <property type="term" value="P:immune response"/>
    <property type="evidence" value="ECO:0007669"/>
    <property type="project" value="InterPro"/>
</dbReference>
<dbReference type="SMART" id="SM00199">
    <property type="entry name" value="SCY"/>
    <property type="match status" value="1"/>
</dbReference>
<dbReference type="STRING" id="75743.A0A401Q1F3"/>
<dbReference type="InterPro" id="IPR039809">
    <property type="entry name" value="Chemokine_b/g/d"/>
</dbReference>
<dbReference type="FunFam" id="2.40.50.40:FF:000004">
    <property type="entry name" value="C-X-C motif chemokine"/>
    <property type="match status" value="1"/>
</dbReference>
<dbReference type="GO" id="GO:0006952">
    <property type="term" value="P:defense response"/>
    <property type="evidence" value="ECO:0007669"/>
    <property type="project" value="InterPro"/>
</dbReference>
<dbReference type="OrthoDB" id="9937393at2759"/>
<dbReference type="PANTHER" id="PTHR12015">
    <property type="entry name" value="SMALL INDUCIBLE CYTOKINE A"/>
    <property type="match status" value="1"/>
</dbReference>
<organism evidence="6 7">
    <name type="scientific">Scyliorhinus torazame</name>
    <name type="common">Cloudy catshark</name>
    <name type="synonym">Catulus torazame</name>
    <dbReference type="NCBI Taxonomy" id="75743"/>
    <lineage>
        <taxon>Eukaryota</taxon>
        <taxon>Metazoa</taxon>
        <taxon>Chordata</taxon>
        <taxon>Craniata</taxon>
        <taxon>Vertebrata</taxon>
        <taxon>Chondrichthyes</taxon>
        <taxon>Elasmobranchii</taxon>
        <taxon>Galeomorphii</taxon>
        <taxon>Galeoidea</taxon>
        <taxon>Carcharhiniformes</taxon>
        <taxon>Scyliorhinidae</taxon>
        <taxon>Scyliorhinus</taxon>
    </lineage>
</organism>